<dbReference type="Proteomes" id="UP000034611">
    <property type="component" value="Unassembled WGS sequence"/>
</dbReference>
<dbReference type="CDD" id="cd00432">
    <property type="entry name" value="Ribosomal_L18_L5e"/>
    <property type="match status" value="1"/>
</dbReference>
<dbReference type="InterPro" id="IPR005484">
    <property type="entry name" value="Ribosomal_uL18_bac/plant/anim"/>
</dbReference>
<dbReference type="GO" id="GO:0003735">
    <property type="term" value="F:structural constituent of ribosome"/>
    <property type="evidence" value="ECO:0007669"/>
    <property type="project" value="InterPro"/>
</dbReference>
<sequence length="75" mass="8524">MFRSNKYIYGQIIDDEKGLTLAASYGTNPKEVGERLGQLALKKKIKAIVFDRSGYRYHGKIKILADSLREKGVDF</sequence>
<evidence type="ECO:0000313" key="5">
    <source>
        <dbReference type="Proteomes" id="UP000034611"/>
    </source>
</evidence>
<dbReference type="GO" id="GO:0008097">
    <property type="term" value="F:5S rRNA binding"/>
    <property type="evidence" value="ECO:0007669"/>
    <property type="project" value="TreeGrafter"/>
</dbReference>
<reference evidence="4 5" key="1">
    <citation type="journal article" date="2015" name="Nature">
        <title>rRNA introns, odd ribosomes, and small enigmatic genomes across a large radiation of phyla.</title>
        <authorList>
            <person name="Brown C.T."/>
            <person name="Hug L.A."/>
            <person name="Thomas B.C."/>
            <person name="Sharon I."/>
            <person name="Castelle C.J."/>
            <person name="Singh A."/>
            <person name="Wilkins M.J."/>
            <person name="Williams K.H."/>
            <person name="Banfield J.F."/>
        </authorList>
    </citation>
    <scope>NUCLEOTIDE SEQUENCE [LARGE SCALE GENOMIC DNA]</scope>
</reference>
<evidence type="ECO:0000256" key="2">
    <source>
        <dbReference type="ARBA" id="ARBA00022980"/>
    </source>
</evidence>
<dbReference type="GO" id="GO:1990904">
    <property type="term" value="C:ribonucleoprotein complex"/>
    <property type="evidence" value="ECO:0007669"/>
    <property type="project" value="UniProtKB-KW"/>
</dbReference>
<name>A0A0G1F2I6_9BACT</name>
<keyword evidence="2 4" id="KW-0689">Ribosomal protein</keyword>
<dbReference type="Pfam" id="PF00861">
    <property type="entry name" value="Ribosomal_L18p"/>
    <property type="match status" value="1"/>
</dbReference>
<comment type="similarity">
    <text evidence="1">Belongs to the universal ribosomal protein uL18 family.</text>
</comment>
<dbReference type="InterPro" id="IPR057268">
    <property type="entry name" value="Ribosomal_L18"/>
</dbReference>
<gene>
    <name evidence="4" type="ORF">UV56_C0002G0028</name>
</gene>
<dbReference type="GO" id="GO:0005737">
    <property type="term" value="C:cytoplasm"/>
    <property type="evidence" value="ECO:0007669"/>
    <property type="project" value="UniProtKB-ARBA"/>
</dbReference>
<dbReference type="PATRIC" id="fig|1618585.3.peg.50"/>
<dbReference type="GO" id="GO:0006412">
    <property type="term" value="P:translation"/>
    <property type="evidence" value="ECO:0007669"/>
    <property type="project" value="InterPro"/>
</dbReference>
<dbReference type="AlphaFoldDB" id="A0A0G1F2I6"/>
<evidence type="ECO:0000256" key="3">
    <source>
        <dbReference type="ARBA" id="ARBA00023274"/>
    </source>
</evidence>
<comment type="caution">
    <text evidence="4">The sequence shown here is derived from an EMBL/GenBank/DDBJ whole genome shotgun (WGS) entry which is preliminary data.</text>
</comment>
<keyword evidence="3" id="KW-0687">Ribonucleoprotein</keyword>
<dbReference type="SUPFAM" id="SSF53137">
    <property type="entry name" value="Translational machinery components"/>
    <property type="match status" value="1"/>
</dbReference>
<dbReference type="EMBL" id="LCEY01000002">
    <property type="protein sequence ID" value="KKS81023.1"/>
    <property type="molecule type" value="Genomic_DNA"/>
</dbReference>
<dbReference type="PANTHER" id="PTHR12899:SF3">
    <property type="entry name" value="LARGE RIBOSOMAL SUBUNIT PROTEIN UL18M"/>
    <property type="match status" value="1"/>
</dbReference>
<accession>A0A0G1F2I6</accession>
<protein>
    <submittedName>
        <fullName evidence="4">50S ribosomal protein L18</fullName>
    </submittedName>
</protein>
<dbReference type="Gene3D" id="3.30.420.100">
    <property type="match status" value="1"/>
</dbReference>
<evidence type="ECO:0000256" key="1">
    <source>
        <dbReference type="ARBA" id="ARBA00007116"/>
    </source>
</evidence>
<evidence type="ECO:0000313" key="4">
    <source>
        <dbReference type="EMBL" id="KKS81023.1"/>
    </source>
</evidence>
<dbReference type="PANTHER" id="PTHR12899">
    <property type="entry name" value="39S RIBOSOMAL PROTEIN L18, MITOCHONDRIAL"/>
    <property type="match status" value="1"/>
</dbReference>
<organism evidence="4 5">
    <name type="scientific">Candidatus Woesebacteria bacterium GW2011_GWC1_43_10b</name>
    <dbReference type="NCBI Taxonomy" id="1618585"/>
    <lineage>
        <taxon>Bacteria</taxon>
        <taxon>Candidatus Woeseibacteriota</taxon>
    </lineage>
</organism>
<proteinExistence type="inferred from homology"/>
<dbReference type="GO" id="GO:0005840">
    <property type="term" value="C:ribosome"/>
    <property type="evidence" value="ECO:0007669"/>
    <property type="project" value="UniProtKB-KW"/>
</dbReference>